<dbReference type="InterPro" id="IPR016040">
    <property type="entry name" value="NAD(P)-bd_dom"/>
</dbReference>
<dbReference type="Pfam" id="PF13460">
    <property type="entry name" value="NAD_binding_10"/>
    <property type="match status" value="1"/>
</dbReference>
<evidence type="ECO:0000259" key="1">
    <source>
        <dbReference type="Pfam" id="PF13460"/>
    </source>
</evidence>
<name>A0A9D2AS75_9FIRM</name>
<dbReference type="EMBL" id="DXFD01000089">
    <property type="protein sequence ID" value="HIX47214.1"/>
    <property type="molecule type" value="Genomic_DNA"/>
</dbReference>
<gene>
    <name evidence="2" type="ORF">H9737_05960</name>
</gene>
<reference evidence="2" key="2">
    <citation type="submission" date="2021-04" db="EMBL/GenBank/DDBJ databases">
        <authorList>
            <person name="Gilroy R."/>
        </authorList>
    </citation>
    <scope>NUCLEOTIDE SEQUENCE</scope>
    <source>
        <strain evidence="2">26628</strain>
    </source>
</reference>
<dbReference type="GO" id="GO:0005737">
    <property type="term" value="C:cytoplasm"/>
    <property type="evidence" value="ECO:0007669"/>
    <property type="project" value="TreeGrafter"/>
</dbReference>
<accession>A0A9D2AS75</accession>
<dbReference type="Gene3D" id="3.40.50.720">
    <property type="entry name" value="NAD(P)-binding Rossmann-like Domain"/>
    <property type="match status" value="1"/>
</dbReference>
<evidence type="ECO:0000313" key="3">
    <source>
        <dbReference type="Proteomes" id="UP000824249"/>
    </source>
</evidence>
<protein>
    <submittedName>
        <fullName evidence="2">NAD(P)-dependent oxidoreductase</fullName>
    </submittedName>
</protein>
<dbReference type="Proteomes" id="UP000824249">
    <property type="component" value="Unassembled WGS sequence"/>
</dbReference>
<sequence length="339" mass="38298">MKIIIVGGTGLLGHEAANVALERGHEVTSLAIPDVPMDGWYPEQIKTLEGDVFELSQAELARIFKGYDAMIYAVGPDDRITPAEPAYEFFKLRLVDHAAKVFRAARDAGIKKASLCSSYFLYFDRKFPEKKLAEIHPYIRVRKEQAELILKEAAEERDGLPKLDVCVMELPYIFGTCPHRQPLWRAVFLDNFVNGKKTIMFPKGGSVMTTTRHVGEALVGAIEYGKGGKSYAIGDENHDFNWMLDRMLIGIQGEPRKIWNPPRRLCAMGANMMAKQDRKKGLYHGLDYKHVMLDIQTDYFYYPEEEIAATYDELHIGRGGVEEAIIETGKACYAPGEFH</sequence>
<dbReference type="InterPro" id="IPR036291">
    <property type="entry name" value="NAD(P)-bd_dom_sf"/>
</dbReference>
<comment type="caution">
    <text evidence="2">The sequence shown here is derived from an EMBL/GenBank/DDBJ whole genome shotgun (WGS) entry which is preliminary data.</text>
</comment>
<proteinExistence type="predicted"/>
<reference evidence="2" key="1">
    <citation type="journal article" date="2021" name="PeerJ">
        <title>Extensive microbial diversity within the chicken gut microbiome revealed by metagenomics and culture.</title>
        <authorList>
            <person name="Gilroy R."/>
            <person name="Ravi A."/>
            <person name="Getino M."/>
            <person name="Pursley I."/>
            <person name="Horton D.L."/>
            <person name="Alikhan N.F."/>
            <person name="Baker D."/>
            <person name="Gharbi K."/>
            <person name="Hall N."/>
            <person name="Watson M."/>
            <person name="Adriaenssens E.M."/>
            <person name="Foster-Nyarko E."/>
            <person name="Jarju S."/>
            <person name="Secka A."/>
            <person name="Antonio M."/>
            <person name="Oren A."/>
            <person name="Chaudhuri R.R."/>
            <person name="La Ragione R."/>
            <person name="Hildebrand F."/>
            <person name="Pallen M.J."/>
        </authorList>
    </citation>
    <scope>NUCLEOTIDE SEQUENCE</scope>
    <source>
        <strain evidence="2">26628</strain>
    </source>
</reference>
<dbReference type="SUPFAM" id="SSF51735">
    <property type="entry name" value="NAD(P)-binding Rossmann-fold domains"/>
    <property type="match status" value="1"/>
</dbReference>
<organism evidence="2 3">
    <name type="scientific">Candidatus Borkfalkia faecigallinarum</name>
    <dbReference type="NCBI Taxonomy" id="2838509"/>
    <lineage>
        <taxon>Bacteria</taxon>
        <taxon>Bacillati</taxon>
        <taxon>Bacillota</taxon>
        <taxon>Clostridia</taxon>
        <taxon>Christensenellales</taxon>
        <taxon>Christensenellaceae</taxon>
        <taxon>Candidatus Borkfalkia</taxon>
    </lineage>
</organism>
<evidence type="ECO:0000313" key="2">
    <source>
        <dbReference type="EMBL" id="HIX47214.1"/>
    </source>
</evidence>
<dbReference type="AlphaFoldDB" id="A0A9D2AS75"/>
<dbReference type="GO" id="GO:0004029">
    <property type="term" value="F:aldehyde dehydrogenase (NAD+) activity"/>
    <property type="evidence" value="ECO:0007669"/>
    <property type="project" value="TreeGrafter"/>
</dbReference>
<dbReference type="PANTHER" id="PTHR48079">
    <property type="entry name" value="PROTEIN YEEZ"/>
    <property type="match status" value="1"/>
</dbReference>
<dbReference type="InterPro" id="IPR051783">
    <property type="entry name" value="NAD(P)-dependent_oxidoreduct"/>
</dbReference>
<dbReference type="PANTHER" id="PTHR48079:SF6">
    <property type="entry name" value="NAD(P)-BINDING DOMAIN-CONTAINING PROTEIN-RELATED"/>
    <property type="match status" value="1"/>
</dbReference>
<feature type="domain" description="NAD(P)-binding" evidence="1">
    <location>
        <begin position="7"/>
        <end position="151"/>
    </location>
</feature>